<comment type="caution">
    <text evidence="4">The sequence shown here is derived from an EMBL/GenBank/DDBJ whole genome shotgun (WGS) entry which is preliminary data.</text>
</comment>
<keyword evidence="5" id="KW-1185">Reference proteome</keyword>
<dbReference type="PANTHER" id="PTHR47706">
    <property type="entry name" value="NMRA-LIKE FAMILY PROTEIN"/>
    <property type="match status" value="1"/>
</dbReference>
<dbReference type="Pfam" id="PF05368">
    <property type="entry name" value="NmrA"/>
    <property type="match status" value="1"/>
</dbReference>
<accession>A0ABR4CYQ8</accession>
<dbReference type="Gene3D" id="3.90.25.10">
    <property type="entry name" value="UDP-galactose 4-epimerase, domain 1"/>
    <property type="match status" value="1"/>
</dbReference>
<dbReference type="EMBL" id="JAZHXI010000002">
    <property type="protein sequence ID" value="KAL2074983.1"/>
    <property type="molecule type" value="Genomic_DNA"/>
</dbReference>
<dbReference type="CDD" id="cd05259">
    <property type="entry name" value="PCBER_SDR_a"/>
    <property type="match status" value="1"/>
</dbReference>
<dbReference type="Proteomes" id="UP001595075">
    <property type="component" value="Unassembled WGS sequence"/>
</dbReference>
<dbReference type="InterPro" id="IPR036291">
    <property type="entry name" value="NAD(P)-bd_dom_sf"/>
</dbReference>
<feature type="domain" description="NmrA-like" evidence="3">
    <location>
        <begin position="10"/>
        <end position="147"/>
    </location>
</feature>
<organism evidence="4 5">
    <name type="scientific">Oculimacula yallundae</name>
    <dbReference type="NCBI Taxonomy" id="86028"/>
    <lineage>
        <taxon>Eukaryota</taxon>
        <taxon>Fungi</taxon>
        <taxon>Dikarya</taxon>
        <taxon>Ascomycota</taxon>
        <taxon>Pezizomycotina</taxon>
        <taxon>Leotiomycetes</taxon>
        <taxon>Helotiales</taxon>
        <taxon>Ploettnerulaceae</taxon>
        <taxon>Oculimacula</taxon>
    </lineage>
</organism>
<protein>
    <recommendedName>
        <fullName evidence="3">NmrA-like domain-containing protein</fullName>
    </recommendedName>
</protein>
<dbReference type="InterPro" id="IPR008030">
    <property type="entry name" value="NmrA-like"/>
</dbReference>
<gene>
    <name evidence="4" type="ORF">VTL71DRAFT_8763</name>
</gene>
<dbReference type="PANTHER" id="PTHR47706:SF7">
    <property type="entry name" value="CIPA-LIKE, PUTATIVE (AFU_ORTHOLOGUE AFUA_1G01630)-RELATED"/>
    <property type="match status" value="1"/>
</dbReference>
<reference evidence="4 5" key="1">
    <citation type="journal article" date="2024" name="Commun. Biol.">
        <title>Comparative genomic analysis of thermophilic fungi reveals convergent evolutionary adaptations and gene losses.</title>
        <authorList>
            <person name="Steindorff A.S."/>
            <person name="Aguilar-Pontes M.V."/>
            <person name="Robinson A.J."/>
            <person name="Andreopoulos B."/>
            <person name="LaButti K."/>
            <person name="Kuo A."/>
            <person name="Mondo S."/>
            <person name="Riley R."/>
            <person name="Otillar R."/>
            <person name="Haridas S."/>
            <person name="Lipzen A."/>
            <person name="Grimwood J."/>
            <person name="Schmutz J."/>
            <person name="Clum A."/>
            <person name="Reid I.D."/>
            <person name="Moisan M.C."/>
            <person name="Butler G."/>
            <person name="Nguyen T.T.M."/>
            <person name="Dewar K."/>
            <person name="Conant G."/>
            <person name="Drula E."/>
            <person name="Henrissat B."/>
            <person name="Hansel C."/>
            <person name="Singer S."/>
            <person name="Hutchinson M.I."/>
            <person name="de Vries R.P."/>
            <person name="Natvig D.O."/>
            <person name="Powell A.J."/>
            <person name="Tsang A."/>
            <person name="Grigoriev I.V."/>
        </authorList>
    </citation>
    <scope>NUCLEOTIDE SEQUENCE [LARGE SCALE GENOMIC DNA]</scope>
    <source>
        <strain evidence="4 5">CBS 494.80</strain>
    </source>
</reference>
<evidence type="ECO:0000313" key="5">
    <source>
        <dbReference type="Proteomes" id="UP001595075"/>
    </source>
</evidence>
<dbReference type="Gene3D" id="3.40.50.720">
    <property type="entry name" value="NAD(P)-binding Rossmann-like Domain"/>
    <property type="match status" value="1"/>
</dbReference>
<sequence length="325" mass="35465">MNRIVKVAIIGLIKASGNSGSHITSALLTSKNHTITALTRTISTATFPPGIAVINVDYSNPTSLMSALKGQDALIITLSGHTPNLQETENTIVTAAAEAGVPWIFPNEWSPDTANEDLVNDVFIFKSKVATRKAIQELGKSRFVAVSTGFWYEWSLAIAPAFGIDLVNKTATLFDEGETKICVSTWPQVGRAVTALLTLPIRQSGSETGPCLEDYANKVIYVKSFTVSQKDMLDSAVRITGTPLSDWSVTKESAKERYETSLKEMKEGNRIGFAKMMYTRVFFEDGVGNVEGKGLVNERLGLEREDLDEATVRAFERAKSVKLFG</sequence>
<dbReference type="InterPro" id="IPR051609">
    <property type="entry name" value="NmrA/Isoflavone_reductase-like"/>
</dbReference>
<dbReference type="InterPro" id="IPR045312">
    <property type="entry name" value="PCBER-like"/>
</dbReference>
<dbReference type="SUPFAM" id="SSF51735">
    <property type="entry name" value="NAD(P)-binding Rossmann-fold domains"/>
    <property type="match status" value="1"/>
</dbReference>
<keyword evidence="2" id="KW-0560">Oxidoreductase</keyword>
<keyword evidence="1" id="KW-0521">NADP</keyword>
<evidence type="ECO:0000256" key="2">
    <source>
        <dbReference type="ARBA" id="ARBA00023002"/>
    </source>
</evidence>
<evidence type="ECO:0000313" key="4">
    <source>
        <dbReference type="EMBL" id="KAL2074983.1"/>
    </source>
</evidence>
<name>A0ABR4CYQ8_9HELO</name>
<proteinExistence type="predicted"/>
<evidence type="ECO:0000256" key="1">
    <source>
        <dbReference type="ARBA" id="ARBA00022857"/>
    </source>
</evidence>
<evidence type="ECO:0000259" key="3">
    <source>
        <dbReference type="Pfam" id="PF05368"/>
    </source>
</evidence>